<evidence type="ECO:0000313" key="2">
    <source>
        <dbReference type="EMBL" id="WOO82827.1"/>
    </source>
</evidence>
<gene>
    <name evidence="2" type="ORF">LOC62_04G006312</name>
</gene>
<proteinExistence type="predicted"/>
<dbReference type="GeneID" id="87809537"/>
<evidence type="ECO:0000256" key="1">
    <source>
        <dbReference type="SAM" id="MobiDB-lite"/>
    </source>
</evidence>
<dbReference type="Proteomes" id="UP000827549">
    <property type="component" value="Chromosome 4"/>
</dbReference>
<dbReference type="AlphaFoldDB" id="A0AAF1BJJ3"/>
<feature type="compositionally biased region" description="Polar residues" evidence="1">
    <location>
        <begin position="215"/>
        <end position="224"/>
    </location>
</feature>
<accession>A0AAF1BJJ3</accession>
<sequence length="329" mass="35830">MSSSFLPFATGLFSRKRKNPSRGVTAATPAVASLSSTLDAPRTTQPRDGSQTSSNTASTTSTSKSFLPFGNPETHYKPRKVPSFDAGHYSHHHRGGGGGGSRKRDSAPFQQQQQQQQHRPLSPSASVPPTFLHAPASPFQHNSPGSSIGSTRSYPTQSSSWSDQQDFLPQWERPAIWRAPSRRDTSRSPPDSGPATAASNASHEVILVPLPSPAPLSTSNSKNGLSPYDEDSDEAPLDALEVLEIFYEEAVPLPAWMEEALREEPPTSPPPSPWPGARVLRQNTGWQYFRRALSDAVNDQSKRRSKLHTTLASAEYDQSLFSSSQRSDV</sequence>
<organism evidence="2 3">
    <name type="scientific">Vanrija pseudolonga</name>
    <dbReference type="NCBI Taxonomy" id="143232"/>
    <lineage>
        <taxon>Eukaryota</taxon>
        <taxon>Fungi</taxon>
        <taxon>Dikarya</taxon>
        <taxon>Basidiomycota</taxon>
        <taxon>Agaricomycotina</taxon>
        <taxon>Tremellomycetes</taxon>
        <taxon>Trichosporonales</taxon>
        <taxon>Trichosporonaceae</taxon>
        <taxon>Vanrija</taxon>
    </lineage>
</organism>
<dbReference type="RefSeq" id="XP_062628859.1">
    <property type="nucleotide sequence ID" value="XM_062772875.1"/>
</dbReference>
<feature type="region of interest" description="Disordered" evidence="1">
    <location>
        <begin position="1"/>
        <end position="234"/>
    </location>
</feature>
<protein>
    <submittedName>
        <fullName evidence="2">Uncharacterized protein</fullName>
    </submittedName>
</protein>
<reference evidence="2" key="1">
    <citation type="submission" date="2023-10" db="EMBL/GenBank/DDBJ databases">
        <authorList>
            <person name="Noh H."/>
        </authorList>
    </citation>
    <scope>NUCLEOTIDE SEQUENCE</scope>
    <source>
        <strain evidence="2">DUCC4014</strain>
    </source>
</reference>
<feature type="compositionally biased region" description="Low complexity" evidence="1">
    <location>
        <begin position="50"/>
        <end position="65"/>
    </location>
</feature>
<keyword evidence="3" id="KW-1185">Reference proteome</keyword>
<feature type="compositionally biased region" description="Polar residues" evidence="1">
    <location>
        <begin position="33"/>
        <end position="49"/>
    </location>
</feature>
<evidence type="ECO:0000313" key="3">
    <source>
        <dbReference type="Proteomes" id="UP000827549"/>
    </source>
</evidence>
<feature type="compositionally biased region" description="Polar residues" evidence="1">
    <location>
        <begin position="139"/>
        <end position="167"/>
    </location>
</feature>
<dbReference type="EMBL" id="CP086717">
    <property type="protein sequence ID" value="WOO82827.1"/>
    <property type="molecule type" value="Genomic_DNA"/>
</dbReference>
<name>A0AAF1BJJ3_9TREE</name>